<protein>
    <submittedName>
        <fullName evidence="3">Usp domain-containing protein</fullName>
    </submittedName>
</protein>
<evidence type="ECO:0000313" key="3">
    <source>
        <dbReference type="WBParaSite" id="maker-unitig_30651-snap-gene-0.1-mRNA-1"/>
    </source>
</evidence>
<keyword evidence="2" id="KW-1185">Reference proteome</keyword>
<evidence type="ECO:0000313" key="2">
    <source>
        <dbReference type="Proteomes" id="UP000095280"/>
    </source>
</evidence>
<sequence length="205" mass="22045">IPTFLFEMVYAVSKDLQGDFRMHRELHIPHGNQREQPAQAGAASAASTKDGRVLIAGIDAASTASAASRFYARAHQTRHRPGDLRQRQRAAGGGHRFSAWRGGSRGGAGEVYAPRPWRRRWAGQAAGRSPCRELCQSLGIAHIRFLERIAHGTGQAIVQIADEEDVALIVMGRRAESGSCAGPSWALSATTCCTTPIGCHHRAAA</sequence>
<reference evidence="3" key="1">
    <citation type="submission" date="2016-11" db="UniProtKB">
        <authorList>
            <consortium name="WormBaseParasite"/>
        </authorList>
    </citation>
    <scope>IDENTIFICATION</scope>
</reference>
<accession>A0A1I8FED8</accession>
<organism evidence="2 3">
    <name type="scientific">Macrostomum lignano</name>
    <dbReference type="NCBI Taxonomy" id="282301"/>
    <lineage>
        <taxon>Eukaryota</taxon>
        <taxon>Metazoa</taxon>
        <taxon>Spiralia</taxon>
        <taxon>Lophotrochozoa</taxon>
        <taxon>Platyhelminthes</taxon>
        <taxon>Rhabditophora</taxon>
        <taxon>Macrostomorpha</taxon>
        <taxon>Macrostomida</taxon>
        <taxon>Macrostomidae</taxon>
        <taxon>Macrostomum</taxon>
    </lineage>
</organism>
<name>A0A1I8FED8_9PLAT</name>
<feature type="region of interest" description="Disordered" evidence="1">
    <location>
        <begin position="74"/>
        <end position="100"/>
    </location>
</feature>
<dbReference type="AlphaFoldDB" id="A0A1I8FED8"/>
<dbReference type="WBParaSite" id="maker-unitig_30651-snap-gene-0.1-mRNA-1">
    <property type="protein sequence ID" value="maker-unitig_30651-snap-gene-0.1-mRNA-1"/>
    <property type="gene ID" value="maker-unitig_30651-snap-gene-0.1"/>
</dbReference>
<proteinExistence type="predicted"/>
<dbReference type="Proteomes" id="UP000095280">
    <property type="component" value="Unplaced"/>
</dbReference>
<evidence type="ECO:0000256" key="1">
    <source>
        <dbReference type="SAM" id="MobiDB-lite"/>
    </source>
</evidence>